<feature type="modified residue" description="FMN phosphoryl threonine" evidence="10">
    <location>
        <position position="180"/>
    </location>
</feature>
<comment type="similarity">
    <text evidence="10">Belongs to the NqrB/RnfD family.</text>
</comment>
<evidence type="ECO:0000256" key="7">
    <source>
        <dbReference type="ARBA" id="ARBA00022982"/>
    </source>
</evidence>
<dbReference type="InterPro" id="IPR011303">
    <property type="entry name" value="RnfD_bac"/>
</dbReference>
<dbReference type="GO" id="GO:0055085">
    <property type="term" value="P:transmembrane transport"/>
    <property type="evidence" value="ECO:0007669"/>
    <property type="project" value="InterPro"/>
</dbReference>
<accession>A0AA35UBQ7</accession>
<protein>
    <recommendedName>
        <fullName evidence="10">Ion-translocating oxidoreductase complex subunit D</fullName>
        <ecNumber evidence="10">7.-.-.-</ecNumber>
    </recommendedName>
    <alternativeName>
        <fullName evidence="10">Rnf electron transport complex subunit D</fullName>
    </alternativeName>
</protein>
<evidence type="ECO:0000256" key="4">
    <source>
        <dbReference type="ARBA" id="ARBA00022643"/>
    </source>
</evidence>
<evidence type="ECO:0000256" key="3">
    <source>
        <dbReference type="ARBA" id="ARBA00022630"/>
    </source>
</evidence>
<dbReference type="RefSeq" id="WP_218798401.1">
    <property type="nucleotide sequence ID" value="NZ_CP079097.1"/>
</dbReference>
<dbReference type="GO" id="GO:0022900">
    <property type="term" value="P:electron transport chain"/>
    <property type="evidence" value="ECO:0007669"/>
    <property type="project" value="UniProtKB-UniRule"/>
</dbReference>
<feature type="transmembrane region" description="Helical" evidence="10">
    <location>
        <begin position="234"/>
        <end position="254"/>
    </location>
</feature>
<feature type="transmembrane region" description="Helical" evidence="10">
    <location>
        <begin position="260"/>
        <end position="280"/>
    </location>
</feature>
<keyword evidence="1 10" id="KW-0813">Transport</keyword>
<gene>
    <name evidence="11" type="primary">rsxD</name>
    <name evidence="10" type="synonym">rnfD</name>
    <name evidence="11" type="ORF">MCNOR_1651</name>
</gene>
<feature type="transmembrane region" description="Helical" evidence="10">
    <location>
        <begin position="292"/>
        <end position="310"/>
    </location>
</feature>
<dbReference type="PANTHER" id="PTHR30578:SF0">
    <property type="entry name" value="ION-TRANSLOCATING OXIDOREDUCTASE COMPLEX SUBUNIT D"/>
    <property type="match status" value="1"/>
</dbReference>
<comment type="caution">
    <text evidence="10">Lacks conserved residue(s) required for the propagation of feature annotation.</text>
</comment>
<evidence type="ECO:0000313" key="11">
    <source>
        <dbReference type="EMBL" id="CAI8805537.1"/>
    </source>
</evidence>
<keyword evidence="4 10" id="KW-0288">FMN</keyword>
<comment type="function">
    <text evidence="10">Part of a membrane-bound complex that couples electron transfer with translocation of ions across the membrane.</text>
</comment>
<keyword evidence="2 10" id="KW-0597">Phosphoprotein</keyword>
<keyword evidence="10" id="KW-1003">Cell membrane</keyword>
<dbReference type="EC" id="7.-.-.-" evidence="10"/>
<comment type="subunit">
    <text evidence="10">The complex is composed of six subunits: RnfA, RnfB, RnfC, RnfD, RnfE and RnfG.</text>
</comment>
<keyword evidence="9 10" id="KW-0472">Membrane</keyword>
<reference evidence="11" key="1">
    <citation type="submission" date="2023-03" db="EMBL/GenBank/DDBJ databases">
        <authorList>
            <person name="Pearce D."/>
        </authorList>
    </citation>
    <scope>NUCLEOTIDE SEQUENCE</scope>
    <source>
        <strain evidence="11">Mc</strain>
    </source>
</reference>
<evidence type="ECO:0000256" key="9">
    <source>
        <dbReference type="ARBA" id="ARBA00023136"/>
    </source>
</evidence>
<keyword evidence="3 10" id="KW-0285">Flavoprotein</keyword>
<organism evidence="11 12">
    <name type="scientific">Methylococcus capsulatus</name>
    <dbReference type="NCBI Taxonomy" id="414"/>
    <lineage>
        <taxon>Bacteria</taxon>
        <taxon>Pseudomonadati</taxon>
        <taxon>Pseudomonadota</taxon>
        <taxon>Gammaproteobacteria</taxon>
        <taxon>Methylococcales</taxon>
        <taxon>Methylococcaceae</taxon>
        <taxon>Methylococcus</taxon>
    </lineage>
</organism>
<dbReference type="AlphaFoldDB" id="A0AA35UBQ7"/>
<dbReference type="Proteomes" id="UP001158598">
    <property type="component" value="Chromosome"/>
</dbReference>
<evidence type="ECO:0000256" key="10">
    <source>
        <dbReference type="HAMAP-Rule" id="MF_00462"/>
    </source>
</evidence>
<dbReference type="NCBIfam" id="TIGR01946">
    <property type="entry name" value="rnfD"/>
    <property type="match status" value="1"/>
</dbReference>
<comment type="cofactor">
    <cofactor evidence="10">
        <name>FMN</name>
        <dbReference type="ChEBI" id="CHEBI:58210"/>
    </cofactor>
</comment>
<evidence type="ECO:0000256" key="2">
    <source>
        <dbReference type="ARBA" id="ARBA00022553"/>
    </source>
</evidence>
<sequence length="343" mass="36751">MRFPTAPAPHLAPTASTHRIMQWVLLAMIPGTAAQLWQFGPGVLVNLALAVTTALTAEYAMLRLRARHSRAGLSDWSATLTGALLAVSLPPIAPWWVTVFGTLFAIVIGKQLYGGLGYNPFNPAMVGYAVLLISFPKAMTAWLPPADITGTYWGLSDAWNAIVHHTGPDGSSFDAVTMATPLDTLKTQLGLGRMMDEIQSGPLFGALAGKGWQWVNLGYLAGGLWLLRRGLIAWQIPTGFLAALGTWSLVFFLLEPQTYPTPLFHLLGGATMLGAFFIATDPVTASTTPKGRLIYGALIGSLVFVIRAWGGYPDGVAFGVLLLNLAAPTIDHYTRPRVYGHPG</sequence>
<dbReference type="InterPro" id="IPR004338">
    <property type="entry name" value="NqrB/RnfD"/>
</dbReference>
<dbReference type="HAMAP" id="MF_00462">
    <property type="entry name" value="RsxD_RnfD"/>
    <property type="match status" value="1"/>
</dbReference>
<dbReference type="Pfam" id="PF03116">
    <property type="entry name" value="NQR2_RnfD_RnfE"/>
    <property type="match status" value="1"/>
</dbReference>
<keyword evidence="5 10" id="KW-0812">Transmembrane</keyword>
<keyword evidence="6 10" id="KW-1278">Translocase</keyword>
<evidence type="ECO:0000313" key="12">
    <source>
        <dbReference type="Proteomes" id="UP001158598"/>
    </source>
</evidence>
<feature type="transmembrane region" description="Helical" evidence="10">
    <location>
        <begin position="43"/>
        <end position="61"/>
    </location>
</feature>
<proteinExistence type="inferred from homology"/>
<evidence type="ECO:0000256" key="5">
    <source>
        <dbReference type="ARBA" id="ARBA00022692"/>
    </source>
</evidence>
<name>A0AA35UBQ7_METCP</name>
<dbReference type="GO" id="GO:0005886">
    <property type="term" value="C:plasma membrane"/>
    <property type="evidence" value="ECO:0007669"/>
    <property type="project" value="UniProtKB-SubCell"/>
</dbReference>
<evidence type="ECO:0000256" key="8">
    <source>
        <dbReference type="ARBA" id="ARBA00022989"/>
    </source>
</evidence>
<dbReference type="NCBIfam" id="NF002011">
    <property type="entry name" value="PRK00816.1"/>
    <property type="match status" value="1"/>
</dbReference>
<keyword evidence="7 10" id="KW-0249">Electron transport</keyword>
<evidence type="ECO:0000256" key="6">
    <source>
        <dbReference type="ARBA" id="ARBA00022967"/>
    </source>
</evidence>
<keyword evidence="8 10" id="KW-1133">Transmembrane helix</keyword>
<dbReference type="EMBL" id="OX458332">
    <property type="protein sequence ID" value="CAI8805537.1"/>
    <property type="molecule type" value="Genomic_DNA"/>
</dbReference>
<feature type="transmembrane region" description="Helical" evidence="10">
    <location>
        <begin position="73"/>
        <end position="89"/>
    </location>
</feature>
<keyword evidence="10" id="KW-0997">Cell inner membrane</keyword>
<comment type="subcellular location">
    <subcellularLocation>
        <location evidence="10">Cell inner membrane</location>
        <topology evidence="10">Multi-pass membrane protein</topology>
    </subcellularLocation>
</comment>
<evidence type="ECO:0000256" key="1">
    <source>
        <dbReference type="ARBA" id="ARBA00022448"/>
    </source>
</evidence>
<dbReference type="PANTHER" id="PTHR30578">
    <property type="entry name" value="ELECTRON TRANSPORT COMPLEX PROTEIN RNFD"/>
    <property type="match status" value="1"/>
</dbReference>